<dbReference type="RefSeq" id="WP_132584655.1">
    <property type="nucleotide sequence ID" value="NZ_SMAJ01000016.1"/>
</dbReference>
<proteinExistence type="predicted"/>
<keyword evidence="1" id="KW-0560">Oxidoreductase</keyword>
<dbReference type="InterPro" id="IPR001041">
    <property type="entry name" value="2Fe-2S_ferredoxin-type"/>
</dbReference>
<keyword evidence="4" id="KW-1185">Reference proteome</keyword>
<dbReference type="OrthoDB" id="573392at2"/>
<dbReference type="AlphaFoldDB" id="A0A4R3LRQ0"/>
<reference evidence="3 4" key="1">
    <citation type="submission" date="2019-03" db="EMBL/GenBank/DDBJ databases">
        <title>Genomic Encyclopedia of Type Strains, Phase IV (KMG-IV): sequencing the most valuable type-strain genomes for metagenomic binning, comparative biology and taxonomic classification.</title>
        <authorList>
            <person name="Goeker M."/>
        </authorList>
    </citation>
    <scope>NUCLEOTIDE SEQUENCE [LARGE SCALE GENOMIC DNA]</scope>
    <source>
        <strain evidence="3 4">DSM 24591</strain>
    </source>
</reference>
<dbReference type="InterPro" id="IPR036010">
    <property type="entry name" value="2Fe-2S_ferredoxin-like_sf"/>
</dbReference>
<dbReference type="EMBL" id="SMAJ01000016">
    <property type="protein sequence ID" value="TCT03080.1"/>
    <property type="molecule type" value="Genomic_DNA"/>
</dbReference>
<dbReference type="SUPFAM" id="SSF54292">
    <property type="entry name" value="2Fe-2S ferredoxin-like"/>
    <property type="match status" value="1"/>
</dbReference>
<comment type="caution">
    <text evidence="3">The sequence shown here is derived from an EMBL/GenBank/DDBJ whole genome shotgun (WGS) entry which is preliminary data.</text>
</comment>
<evidence type="ECO:0000256" key="1">
    <source>
        <dbReference type="ARBA" id="ARBA00023002"/>
    </source>
</evidence>
<protein>
    <submittedName>
        <fullName evidence="3">2Fe-2S iron-sulfur cluster protein</fullName>
    </submittedName>
</protein>
<accession>A0A4R3LRQ0</accession>
<dbReference type="Proteomes" id="UP000295525">
    <property type="component" value="Unassembled WGS sequence"/>
</dbReference>
<sequence length="103" mass="11122">MFKTMPLPANELRPMVDIYVEGRRISAREGETIATALLSAGVVPFRHTPISGQPRAPLCLMGVCFECLVEVDGAQNVQSCMVRVNAGMQVRLPTGARHVGDGK</sequence>
<dbReference type="Gene3D" id="3.10.20.440">
    <property type="entry name" value="2Fe-2S iron-sulphur cluster binding domain, sarcosine oxidase, alpha subunit, N-terminal domain"/>
    <property type="match status" value="1"/>
</dbReference>
<dbReference type="PROSITE" id="PS51085">
    <property type="entry name" value="2FE2S_FER_2"/>
    <property type="match status" value="1"/>
</dbReference>
<gene>
    <name evidence="3" type="ORF">EDC26_11647</name>
</gene>
<dbReference type="GO" id="GO:0051536">
    <property type="term" value="F:iron-sulfur cluster binding"/>
    <property type="evidence" value="ECO:0007669"/>
    <property type="project" value="InterPro"/>
</dbReference>
<organism evidence="3 4">
    <name type="scientific">Paralcaligenes ureilyticus</name>
    <dbReference type="NCBI Taxonomy" id="627131"/>
    <lineage>
        <taxon>Bacteria</taxon>
        <taxon>Pseudomonadati</taxon>
        <taxon>Pseudomonadota</taxon>
        <taxon>Betaproteobacteria</taxon>
        <taxon>Burkholderiales</taxon>
        <taxon>Alcaligenaceae</taxon>
        <taxon>Paralcaligenes</taxon>
    </lineage>
</organism>
<name>A0A4R3LRQ0_9BURK</name>
<dbReference type="GO" id="GO:0016491">
    <property type="term" value="F:oxidoreductase activity"/>
    <property type="evidence" value="ECO:0007669"/>
    <property type="project" value="UniProtKB-KW"/>
</dbReference>
<evidence type="ECO:0000313" key="3">
    <source>
        <dbReference type="EMBL" id="TCT03080.1"/>
    </source>
</evidence>
<dbReference type="CDD" id="cd00207">
    <property type="entry name" value="fer2"/>
    <property type="match status" value="1"/>
</dbReference>
<evidence type="ECO:0000313" key="4">
    <source>
        <dbReference type="Proteomes" id="UP000295525"/>
    </source>
</evidence>
<dbReference type="Pfam" id="PF13510">
    <property type="entry name" value="Fer2_4"/>
    <property type="match status" value="1"/>
</dbReference>
<feature type="domain" description="2Fe-2S ferredoxin-type" evidence="2">
    <location>
        <begin position="14"/>
        <end position="96"/>
    </location>
</feature>
<evidence type="ECO:0000259" key="2">
    <source>
        <dbReference type="PROSITE" id="PS51085"/>
    </source>
</evidence>
<dbReference type="InterPro" id="IPR042204">
    <property type="entry name" value="2Fe-2S-bd_N"/>
</dbReference>